<dbReference type="PANTHER" id="PTHR45266">
    <property type="entry name" value="OXALOACETATE DECARBOXYLASE ALPHA CHAIN"/>
    <property type="match status" value="1"/>
</dbReference>
<dbReference type="SUPFAM" id="SSF51230">
    <property type="entry name" value="Single hybrid motif"/>
    <property type="match status" value="1"/>
</dbReference>
<keyword evidence="13" id="KW-1185">Reference proteome</keyword>
<feature type="region of interest" description="Disordered" evidence="10">
    <location>
        <begin position="56"/>
        <end position="84"/>
    </location>
</feature>
<dbReference type="RefSeq" id="WP_128759591.1">
    <property type="nucleotide sequence ID" value="NZ_QOVI01000001.1"/>
</dbReference>
<dbReference type="PRINTS" id="PR01071">
    <property type="entry name" value="ACOABIOTINCC"/>
</dbReference>
<proteinExistence type="predicted"/>
<comment type="function">
    <text evidence="1 9">This protein is a component of the acetyl coenzyme A carboxylase complex; first, biotin carboxylase catalyzes the carboxylation of the carrier protein and then the transcarboxylase transfers the carboxyl group to form malonyl-CoA.</text>
</comment>
<gene>
    <name evidence="12" type="ORF">DSM04_101183</name>
</gene>
<dbReference type="CDD" id="cd06850">
    <property type="entry name" value="biotinyl_domain"/>
    <property type="match status" value="1"/>
</dbReference>
<evidence type="ECO:0000256" key="8">
    <source>
        <dbReference type="ARBA" id="ARBA00023267"/>
    </source>
</evidence>
<evidence type="ECO:0000259" key="11">
    <source>
        <dbReference type="PROSITE" id="PS50968"/>
    </source>
</evidence>
<evidence type="ECO:0000256" key="7">
    <source>
        <dbReference type="ARBA" id="ARBA00023160"/>
    </source>
</evidence>
<evidence type="ECO:0000256" key="3">
    <source>
        <dbReference type="ARBA" id="ARBA00017562"/>
    </source>
</evidence>
<accession>A0A4Q0NYW2</accession>
<feature type="domain" description="Lipoyl-binding" evidence="11">
    <location>
        <begin position="88"/>
        <end position="164"/>
    </location>
</feature>
<organism evidence="12 13">
    <name type="scientific">Leeuwenhoekiella aestuarii</name>
    <dbReference type="NCBI Taxonomy" id="2249426"/>
    <lineage>
        <taxon>Bacteria</taxon>
        <taxon>Pseudomonadati</taxon>
        <taxon>Bacteroidota</taxon>
        <taxon>Flavobacteriia</taxon>
        <taxon>Flavobacteriales</taxon>
        <taxon>Flavobacteriaceae</taxon>
        <taxon>Leeuwenhoekiella</taxon>
    </lineage>
</organism>
<dbReference type="Pfam" id="PF00364">
    <property type="entry name" value="Biotin_lipoyl"/>
    <property type="match status" value="1"/>
</dbReference>
<dbReference type="NCBIfam" id="TIGR00531">
    <property type="entry name" value="BCCP"/>
    <property type="match status" value="1"/>
</dbReference>
<dbReference type="InterPro" id="IPR050709">
    <property type="entry name" value="Biotin_Carboxyl_Carrier/Decarb"/>
</dbReference>
<dbReference type="PANTHER" id="PTHR45266:SF3">
    <property type="entry name" value="OXALOACETATE DECARBOXYLASE ALPHA CHAIN"/>
    <property type="match status" value="1"/>
</dbReference>
<keyword evidence="5 9" id="KW-0276">Fatty acid metabolism</keyword>
<evidence type="ECO:0000313" key="12">
    <source>
        <dbReference type="EMBL" id="RXG17997.1"/>
    </source>
</evidence>
<keyword evidence="7 9" id="KW-0275">Fatty acid biosynthesis</keyword>
<dbReference type="GO" id="GO:0006633">
    <property type="term" value="P:fatty acid biosynthetic process"/>
    <property type="evidence" value="ECO:0007669"/>
    <property type="project" value="UniProtKB-UniPathway"/>
</dbReference>
<dbReference type="UniPathway" id="UPA00094"/>
<evidence type="ECO:0000313" key="13">
    <source>
        <dbReference type="Proteomes" id="UP000289821"/>
    </source>
</evidence>
<dbReference type="EMBL" id="QOVI01000001">
    <property type="protein sequence ID" value="RXG17997.1"/>
    <property type="molecule type" value="Genomic_DNA"/>
</dbReference>
<sequence>MDLKEIQNLIKFVAKSGASEVKLEMDDVKITIKTGEESKGETTILQQVPMMGSAMQQPAVPAAQPAAAAPQAPAQEAEKPKADESDKYITVKSPIIGTFYRKPAPDKPTFVEVGASIKEGDVLCVIEAMKLFNEIESEVSGKIVKVLVDDSSPVEFDQPLFLVDPS</sequence>
<evidence type="ECO:0000256" key="4">
    <source>
        <dbReference type="ARBA" id="ARBA00022516"/>
    </source>
</evidence>
<evidence type="ECO:0000256" key="1">
    <source>
        <dbReference type="ARBA" id="ARBA00003761"/>
    </source>
</evidence>
<dbReference type="OrthoDB" id="9811735at2"/>
<evidence type="ECO:0000256" key="6">
    <source>
        <dbReference type="ARBA" id="ARBA00023098"/>
    </source>
</evidence>
<keyword evidence="8 9" id="KW-0092">Biotin</keyword>
<dbReference type="InterPro" id="IPR000089">
    <property type="entry name" value="Biotin_lipoyl"/>
</dbReference>
<dbReference type="InterPro" id="IPR001249">
    <property type="entry name" value="AcCoA_biotinCC"/>
</dbReference>
<reference evidence="12 13" key="1">
    <citation type="submission" date="2018-07" db="EMBL/GenBank/DDBJ databases">
        <title>Leeuwenhoekiella genomics.</title>
        <authorList>
            <person name="Tahon G."/>
            <person name="Willems A."/>
        </authorList>
    </citation>
    <scope>NUCLEOTIDE SEQUENCE [LARGE SCALE GENOMIC DNA]</scope>
    <source>
        <strain evidence="12 13">R-50232</strain>
    </source>
</reference>
<dbReference type="GO" id="GO:0003989">
    <property type="term" value="F:acetyl-CoA carboxylase activity"/>
    <property type="evidence" value="ECO:0007669"/>
    <property type="project" value="InterPro"/>
</dbReference>
<name>A0A4Q0NYW2_9FLAO</name>
<dbReference type="InterPro" id="IPR001882">
    <property type="entry name" value="Biotin_BS"/>
</dbReference>
<dbReference type="InterPro" id="IPR011053">
    <property type="entry name" value="Single_hybrid_motif"/>
</dbReference>
<feature type="compositionally biased region" description="Low complexity" evidence="10">
    <location>
        <begin position="56"/>
        <end position="75"/>
    </location>
</feature>
<evidence type="ECO:0000256" key="5">
    <source>
        <dbReference type="ARBA" id="ARBA00022832"/>
    </source>
</evidence>
<comment type="caution">
    <text evidence="12">The sequence shown here is derived from an EMBL/GenBank/DDBJ whole genome shotgun (WGS) entry which is preliminary data.</text>
</comment>
<dbReference type="GO" id="GO:0009317">
    <property type="term" value="C:acetyl-CoA carboxylase complex"/>
    <property type="evidence" value="ECO:0007669"/>
    <property type="project" value="InterPro"/>
</dbReference>
<evidence type="ECO:0000256" key="9">
    <source>
        <dbReference type="RuleBase" id="RU364072"/>
    </source>
</evidence>
<dbReference type="Gene3D" id="2.40.50.100">
    <property type="match status" value="1"/>
</dbReference>
<evidence type="ECO:0000256" key="2">
    <source>
        <dbReference type="ARBA" id="ARBA00005194"/>
    </source>
</evidence>
<comment type="pathway">
    <text evidence="2 9">Lipid metabolism; fatty acid biosynthesis.</text>
</comment>
<dbReference type="PROSITE" id="PS00188">
    <property type="entry name" value="BIOTIN"/>
    <property type="match status" value="1"/>
</dbReference>
<dbReference type="PROSITE" id="PS50968">
    <property type="entry name" value="BIOTINYL_LIPOYL"/>
    <property type="match status" value="1"/>
</dbReference>
<evidence type="ECO:0000256" key="10">
    <source>
        <dbReference type="SAM" id="MobiDB-lite"/>
    </source>
</evidence>
<dbReference type="Proteomes" id="UP000289821">
    <property type="component" value="Unassembled WGS sequence"/>
</dbReference>
<protein>
    <recommendedName>
        <fullName evidence="3 9">Biotin carboxyl carrier protein of acetyl-CoA carboxylase</fullName>
    </recommendedName>
</protein>
<keyword evidence="6 9" id="KW-0443">Lipid metabolism</keyword>
<dbReference type="AlphaFoldDB" id="A0A4Q0NYW2"/>
<keyword evidence="4 9" id="KW-0444">Lipid biosynthesis</keyword>